<sequence>MVRLPTSGSRDDVTAWLSGQTRLTHEEANVVRELVDGEYVACGGRREVDRRKLHRDARAKLMPVVGLWAWLQIASWVWSGIKLLLWLYDNRTEEHPAGAAGNCGFSRAGRSGEDDFGEDAWHDT</sequence>
<feature type="region of interest" description="Disordered" evidence="1">
    <location>
        <begin position="97"/>
        <end position="124"/>
    </location>
</feature>
<gene>
    <name evidence="2" type="ORF">UFOVP1004_12</name>
</gene>
<proteinExistence type="predicted"/>
<organism evidence="2">
    <name type="scientific">uncultured Caudovirales phage</name>
    <dbReference type="NCBI Taxonomy" id="2100421"/>
    <lineage>
        <taxon>Viruses</taxon>
        <taxon>Duplodnaviria</taxon>
        <taxon>Heunggongvirae</taxon>
        <taxon>Uroviricota</taxon>
        <taxon>Caudoviricetes</taxon>
        <taxon>Peduoviridae</taxon>
        <taxon>Maltschvirus</taxon>
        <taxon>Maltschvirus maltsch</taxon>
    </lineage>
</organism>
<dbReference type="EMBL" id="LR796964">
    <property type="protein sequence ID" value="CAB4177820.1"/>
    <property type="molecule type" value="Genomic_DNA"/>
</dbReference>
<protein>
    <submittedName>
        <fullName evidence="2">Uncharacterized protein</fullName>
    </submittedName>
</protein>
<name>A0A6J5Q0J5_9CAUD</name>
<evidence type="ECO:0000313" key="2">
    <source>
        <dbReference type="EMBL" id="CAB4177820.1"/>
    </source>
</evidence>
<evidence type="ECO:0000256" key="1">
    <source>
        <dbReference type="SAM" id="MobiDB-lite"/>
    </source>
</evidence>
<reference evidence="2" key="1">
    <citation type="submission" date="2020-05" db="EMBL/GenBank/DDBJ databases">
        <authorList>
            <person name="Chiriac C."/>
            <person name="Salcher M."/>
            <person name="Ghai R."/>
            <person name="Kavagutti S V."/>
        </authorList>
    </citation>
    <scope>NUCLEOTIDE SEQUENCE</scope>
</reference>
<accession>A0A6J5Q0J5</accession>